<dbReference type="Gene3D" id="3.40.395.10">
    <property type="entry name" value="Adenoviral Proteinase, Chain A"/>
    <property type="match status" value="1"/>
</dbReference>
<protein>
    <recommendedName>
        <fullName evidence="5">Ubiquitin-like protease family profile domain-containing protein</fullName>
    </recommendedName>
</protein>
<dbReference type="InterPro" id="IPR003653">
    <property type="entry name" value="Peptidase_C48_C"/>
</dbReference>
<sequence length="329" mass="37348">MGSAAYLPPILVCIALSVEICSSTAWNALRTWFNCSDSKREQLIPDKSEISHQLTRIAGPRVVYDPPGGRHVLMAEGLVSIQHPIDRRATKPVGSMERHTKTWLKGSSTWGDFVSRFDSDTAKSLAQLRPSPTVARDGHLDDIIIIRYIKLIEEASQKQSAGPRVKGMLPFLNVKLQLGLSPGATMPKSFLLFDYDVLLIPVHIPHARHWVAFAVLVDYRTILGYDSLGSIGNLDWAMKTLQPWLDSLYDVESQRKSWTVRHYIEPTQSNNYDCGIYALMFMRWCSALAPSILLSKLEVKLWNPLWPEKGIRSRMLWEFARDQLEPRGY</sequence>
<dbReference type="InterPro" id="IPR038765">
    <property type="entry name" value="Papain-like_cys_pep_sf"/>
</dbReference>
<dbReference type="OrthoDB" id="3260096at2759"/>
<dbReference type="AlphaFoldDB" id="A0A1Y2AI32"/>
<evidence type="ECO:0000313" key="7">
    <source>
        <dbReference type="Proteomes" id="UP000193986"/>
    </source>
</evidence>
<dbReference type="SUPFAM" id="SSF54001">
    <property type="entry name" value="Cysteine proteinases"/>
    <property type="match status" value="1"/>
</dbReference>
<gene>
    <name evidence="6" type="ORF">BCR39DRAFT_389885</name>
</gene>
<dbReference type="EMBL" id="MCFC01000096">
    <property type="protein sequence ID" value="ORY22248.1"/>
    <property type="molecule type" value="Genomic_DNA"/>
</dbReference>
<evidence type="ECO:0000313" key="6">
    <source>
        <dbReference type="EMBL" id="ORY22248.1"/>
    </source>
</evidence>
<dbReference type="GO" id="GO:0006508">
    <property type="term" value="P:proteolysis"/>
    <property type="evidence" value="ECO:0007669"/>
    <property type="project" value="UniProtKB-KW"/>
</dbReference>
<evidence type="ECO:0000259" key="5">
    <source>
        <dbReference type="PROSITE" id="PS50600"/>
    </source>
</evidence>
<reference evidence="6 7" key="1">
    <citation type="submission" date="2016-07" db="EMBL/GenBank/DDBJ databases">
        <title>Pervasive Adenine N6-methylation of Active Genes in Fungi.</title>
        <authorList>
            <consortium name="DOE Joint Genome Institute"/>
            <person name="Mondo S.J."/>
            <person name="Dannebaum R.O."/>
            <person name="Kuo R.C."/>
            <person name="Labutti K."/>
            <person name="Haridas S."/>
            <person name="Kuo A."/>
            <person name="Salamov A."/>
            <person name="Ahrendt S.R."/>
            <person name="Lipzen A."/>
            <person name="Sullivan W."/>
            <person name="Andreopoulos W.B."/>
            <person name="Clum A."/>
            <person name="Lindquist E."/>
            <person name="Daum C."/>
            <person name="Ramamoorthy G.K."/>
            <person name="Gryganskyi A."/>
            <person name="Culley D."/>
            <person name="Magnuson J.K."/>
            <person name="James T.Y."/>
            <person name="O'Malley M.A."/>
            <person name="Stajich J.E."/>
            <person name="Spatafora J.W."/>
            <person name="Visel A."/>
            <person name="Grigoriev I.V."/>
        </authorList>
    </citation>
    <scope>NUCLEOTIDE SEQUENCE [LARGE SCALE GENOMIC DNA]</scope>
    <source>
        <strain evidence="6 7">68-887.2</strain>
    </source>
</reference>
<keyword evidence="3" id="KW-0378">Hydrolase</keyword>
<evidence type="ECO:0000256" key="2">
    <source>
        <dbReference type="ARBA" id="ARBA00022670"/>
    </source>
</evidence>
<comment type="similarity">
    <text evidence="1">Belongs to the peptidase C48 family.</text>
</comment>
<dbReference type="Pfam" id="PF02902">
    <property type="entry name" value="Peptidase_C48"/>
    <property type="match status" value="1"/>
</dbReference>
<proteinExistence type="inferred from homology"/>
<dbReference type="Proteomes" id="UP000193986">
    <property type="component" value="Unassembled WGS sequence"/>
</dbReference>
<feature type="domain" description="Ubiquitin-like protease family profile" evidence="5">
    <location>
        <begin position="118"/>
        <end position="285"/>
    </location>
</feature>
<dbReference type="GO" id="GO:0008234">
    <property type="term" value="F:cysteine-type peptidase activity"/>
    <property type="evidence" value="ECO:0007669"/>
    <property type="project" value="InterPro"/>
</dbReference>
<name>A0A1Y2AI32_9TREE</name>
<accession>A0A1Y2AI32</accession>
<feature type="signal peptide" evidence="4">
    <location>
        <begin position="1"/>
        <end position="25"/>
    </location>
</feature>
<organism evidence="6 7">
    <name type="scientific">Naematelia encephala</name>
    <dbReference type="NCBI Taxonomy" id="71784"/>
    <lineage>
        <taxon>Eukaryota</taxon>
        <taxon>Fungi</taxon>
        <taxon>Dikarya</taxon>
        <taxon>Basidiomycota</taxon>
        <taxon>Agaricomycotina</taxon>
        <taxon>Tremellomycetes</taxon>
        <taxon>Tremellales</taxon>
        <taxon>Naemateliaceae</taxon>
        <taxon>Naematelia</taxon>
    </lineage>
</organism>
<keyword evidence="4" id="KW-0732">Signal</keyword>
<evidence type="ECO:0000256" key="1">
    <source>
        <dbReference type="ARBA" id="ARBA00005234"/>
    </source>
</evidence>
<keyword evidence="2" id="KW-0645">Protease</keyword>
<evidence type="ECO:0000256" key="3">
    <source>
        <dbReference type="ARBA" id="ARBA00022801"/>
    </source>
</evidence>
<dbReference type="PROSITE" id="PS50600">
    <property type="entry name" value="ULP_PROTEASE"/>
    <property type="match status" value="1"/>
</dbReference>
<dbReference type="GO" id="GO:0019783">
    <property type="term" value="F:ubiquitin-like protein peptidase activity"/>
    <property type="evidence" value="ECO:0007669"/>
    <property type="project" value="UniProtKB-ARBA"/>
</dbReference>
<feature type="chain" id="PRO_5012101460" description="Ubiquitin-like protease family profile domain-containing protein" evidence="4">
    <location>
        <begin position="26"/>
        <end position="329"/>
    </location>
</feature>
<dbReference type="STRING" id="71784.A0A1Y2AI32"/>
<keyword evidence="7" id="KW-1185">Reference proteome</keyword>
<evidence type="ECO:0000256" key="4">
    <source>
        <dbReference type="SAM" id="SignalP"/>
    </source>
</evidence>
<dbReference type="InParanoid" id="A0A1Y2AI32"/>
<comment type="caution">
    <text evidence="6">The sequence shown here is derived from an EMBL/GenBank/DDBJ whole genome shotgun (WGS) entry which is preliminary data.</text>
</comment>